<dbReference type="PANTHER" id="PTHR36838">
    <property type="entry name" value="AUXIN EFFLUX CARRIER FAMILY PROTEIN"/>
    <property type="match status" value="1"/>
</dbReference>
<evidence type="ECO:0000256" key="4">
    <source>
        <dbReference type="ARBA" id="ARBA00022692"/>
    </source>
</evidence>
<evidence type="ECO:0000256" key="2">
    <source>
        <dbReference type="ARBA" id="ARBA00022448"/>
    </source>
</evidence>
<dbReference type="PANTHER" id="PTHR36838:SF1">
    <property type="entry name" value="SLR1864 PROTEIN"/>
    <property type="match status" value="1"/>
</dbReference>
<dbReference type="EMBL" id="FNYK01000025">
    <property type="protein sequence ID" value="SEI80610.1"/>
    <property type="molecule type" value="Genomic_DNA"/>
</dbReference>
<accession>A0A1H6TWF9</accession>
<keyword evidence="5 7" id="KW-1133">Transmembrane helix</keyword>
<keyword evidence="6 7" id="KW-0472">Membrane</keyword>
<dbReference type="Pfam" id="PF03547">
    <property type="entry name" value="Mem_trans"/>
    <property type="match status" value="2"/>
</dbReference>
<feature type="transmembrane region" description="Helical" evidence="7">
    <location>
        <begin position="100"/>
        <end position="119"/>
    </location>
</feature>
<gene>
    <name evidence="8" type="ORF">SAMN04487834_102523</name>
</gene>
<sequence length="312" mass="34216">MALSISLATQIGALFLLVVVGYVLVKTGVLKARDASILSKLVLYMCAPAAIIIAFQIELTPSRMQGFLLALGAAVGVHILYFGVVGLLDHFWHYNVMEKASMIYSNCGNLILPLVTLVLGQKMVFYASGYMMVQTILLWTHCKTIMSGDAHFEIRHILLNVNMVAIALGIILCIAHIHLPTMLYSALNSAQNPMGPLSMLVVGMLLSEMNMKEAFTNKRVYIISFFRLILLPALFLAIIVLFHIHNLFVGADKVLMISLLAASGPSASTVTQFASIYHNEEKESSLINAMTVIFCLFTMPLLNMVYSLAVGL</sequence>
<keyword evidence="3" id="KW-1003">Cell membrane</keyword>
<keyword evidence="9" id="KW-1185">Reference proteome</keyword>
<feature type="transmembrane region" description="Helical" evidence="7">
    <location>
        <begin position="67"/>
        <end position="88"/>
    </location>
</feature>
<evidence type="ECO:0000313" key="8">
    <source>
        <dbReference type="EMBL" id="SEI80610.1"/>
    </source>
</evidence>
<evidence type="ECO:0000256" key="5">
    <source>
        <dbReference type="ARBA" id="ARBA00022989"/>
    </source>
</evidence>
<protein>
    <recommendedName>
        <fullName evidence="10">Membrane transport protein</fullName>
    </recommendedName>
</protein>
<proteinExistence type="predicted"/>
<evidence type="ECO:0008006" key="10">
    <source>
        <dbReference type="Google" id="ProtNLM"/>
    </source>
</evidence>
<dbReference type="Proteomes" id="UP000183028">
    <property type="component" value="Unassembled WGS sequence"/>
</dbReference>
<evidence type="ECO:0000256" key="7">
    <source>
        <dbReference type="SAM" id="Phobius"/>
    </source>
</evidence>
<reference evidence="9" key="1">
    <citation type="submission" date="2016-10" db="EMBL/GenBank/DDBJ databases">
        <authorList>
            <person name="Varghese N."/>
        </authorList>
    </citation>
    <scope>NUCLEOTIDE SEQUENCE [LARGE SCALE GENOMIC DNA]</scope>
    <source>
        <strain evidence="9">DSM 20406</strain>
    </source>
</reference>
<feature type="transmembrane region" description="Helical" evidence="7">
    <location>
        <begin position="157"/>
        <end position="178"/>
    </location>
</feature>
<feature type="transmembrane region" description="Helical" evidence="7">
    <location>
        <begin position="190"/>
        <end position="208"/>
    </location>
</feature>
<dbReference type="OrthoDB" id="9798064at2"/>
<keyword evidence="2" id="KW-0813">Transport</keyword>
<feature type="transmembrane region" description="Helical" evidence="7">
    <location>
        <begin position="286"/>
        <end position="309"/>
    </location>
</feature>
<feature type="transmembrane region" description="Helical" evidence="7">
    <location>
        <begin position="220"/>
        <end position="242"/>
    </location>
</feature>
<evidence type="ECO:0000256" key="1">
    <source>
        <dbReference type="ARBA" id="ARBA00004141"/>
    </source>
</evidence>
<name>A0A1H6TWF9_9FIRM</name>
<dbReference type="GO" id="GO:0055085">
    <property type="term" value="P:transmembrane transport"/>
    <property type="evidence" value="ECO:0007669"/>
    <property type="project" value="InterPro"/>
</dbReference>
<dbReference type="GO" id="GO:0016020">
    <property type="term" value="C:membrane"/>
    <property type="evidence" value="ECO:0007669"/>
    <property type="project" value="UniProtKB-SubCell"/>
</dbReference>
<dbReference type="eggNOG" id="COG0679">
    <property type="taxonomic scope" value="Bacteria"/>
</dbReference>
<organism evidence="8 9">
    <name type="scientific">Sharpea azabuensis</name>
    <dbReference type="NCBI Taxonomy" id="322505"/>
    <lineage>
        <taxon>Bacteria</taxon>
        <taxon>Bacillati</taxon>
        <taxon>Bacillota</taxon>
        <taxon>Erysipelotrichia</taxon>
        <taxon>Erysipelotrichales</taxon>
        <taxon>Coprobacillaceae</taxon>
        <taxon>Sharpea</taxon>
    </lineage>
</organism>
<feature type="transmembrane region" description="Helical" evidence="7">
    <location>
        <begin position="37"/>
        <end position="55"/>
    </location>
</feature>
<evidence type="ECO:0000313" key="9">
    <source>
        <dbReference type="Proteomes" id="UP000183028"/>
    </source>
</evidence>
<dbReference type="AlphaFoldDB" id="A0A1H6TWF9"/>
<dbReference type="STRING" id="322505.SAMN04487836_11045"/>
<feature type="transmembrane region" description="Helical" evidence="7">
    <location>
        <begin position="254"/>
        <end position="274"/>
    </location>
</feature>
<comment type="subcellular location">
    <subcellularLocation>
        <location evidence="1">Membrane</location>
        <topology evidence="1">Multi-pass membrane protein</topology>
    </subcellularLocation>
</comment>
<evidence type="ECO:0000256" key="3">
    <source>
        <dbReference type="ARBA" id="ARBA00022475"/>
    </source>
</evidence>
<feature type="transmembrane region" description="Helical" evidence="7">
    <location>
        <begin position="125"/>
        <end position="145"/>
    </location>
</feature>
<dbReference type="RefSeq" id="WP_074732108.1">
    <property type="nucleotide sequence ID" value="NZ_FNYK01000025.1"/>
</dbReference>
<evidence type="ECO:0000256" key="6">
    <source>
        <dbReference type="ARBA" id="ARBA00023136"/>
    </source>
</evidence>
<dbReference type="InterPro" id="IPR004776">
    <property type="entry name" value="Mem_transp_PIN-like"/>
</dbReference>
<keyword evidence="4 7" id="KW-0812">Transmembrane</keyword>
<feature type="transmembrane region" description="Helical" evidence="7">
    <location>
        <begin position="6"/>
        <end position="25"/>
    </location>
</feature>